<evidence type="ECO:0000256" key="8">
    <source>
        <dbReference type="ARBA" id="ARBA00023069"/>
    </source>
</evidence>
<feature type="compositionally biased region" description="Basic and acidic residues" evidence="16">
    <location>
        <begin position="928"/>
        <end position="947"/>
    </location>
</feature>
<keyword evidence="7 15" id="KW-0175">Coiled coil</keyword>
<dbReference type="GO" id="GO:0005874">
    <property type="term" value="C:microtubule"/>
    <property type="evidence" value="ECO:0007669"/>
    <property type="project" value="UniProtKB-KW"/>
</dbReference>
<feature type="region of interest" description="Disordered" evidence="16">
    <location>
        <begin position="907"/>
        <end position="999"/>
    </location>
</feature>
<comment type="subcellular location">
    <subcellularLocation>
        <location evidence="1">Cell projection</location>
        <location evidence="1">Cilium</location>
    </subcellularLocation>
    <subcellularLocation>
        <location evidence="2">Cytoplasm</location>
        <location evidence="2">Cytoskeleton</location>
    </subcellularLocation>
</comment>
<feature type="compositionally biased region" description="Polar residues" evidence="16">
    <location>
        <begin position="1062"/>
        <end position="1074"/>
    </location>
</feature>
<dbReference type="PANTHER" id="PTHR47968:SF13">
    <property type="entry name" value="KINESIN-LIKE PROTEIN KIF19 ISOFORM X1"/>
    <property type="match status" value="1"/>
</dbReference>
<dbReference type="GO" id="GO:0005524">
    <property type="term" value="F:ATP binding"/>
    <property type="evidence" value="ECO:0007669"/>
    <property type="project" value="UniProtKB-UniRule"/>
</dbReference>
<evidence type="ECO:0000256" key="13">
    <source>
        <dbReference type="ARBA" id="ARBA00073205"/>
    </source>
</evidence>
<evidence type="ECO:0000256" key="2">
    <source>
        <dbReference type="ARBA" id="ARBA00004245"/>
    </source>
</evidence>
<keyword evidence="11" id="KW-0966">Cell projection</keyword>
<evidence type="ECO:0000313" key="18">
    <source>
        <dbReference type="Proteomes" id="UP000504632"/>
    </source>
</evidence>
<evidence type="ECO:0000256" key="11">
    <source>
        <dbReference type="ARBA" id="ARBA00023273"/>
    </source>
</evidence>
<gene>
    <name evidence="19" type="primary">LOC115816082</name>
</gene>
<dbReference type="FunFam" id="3.40.850.10:FF:000037">
    <property type="entry name" value="kinesin-like protein KIF19"/>
    <property type="match status" value="1"/>
</dbReference>
<evidence type="ECO:0000256" key="3">
    <source>
        <dbReference type="ARBA" id="ARBA00022490"/>
    </source>
</evidence>
<evidence type="ECO:0000256" key="7">
    <source>
        <dbReference type="ARBA" id="ARBA00023054"/>
    </source>
</evidence>
<dbReference type="AlphaFoldDB" id="A0A6J2VSK5"/>
<feature type="compositionally biased region" description="Polar residues" evidence="16">
    <location>
        <begin position="987"/>
        <end position="999"/>
    </location>
</feature>
<evidence type="ECO:0000313" key="19">
    <source>
        <dbReference type="RefSeq" id="XP_030634913.1"/>
    </source>
</evidence>
<feature type="domain" description="Kinesin motor" evidence="17">
    <location>
        <begin position="12"/>
        <end position="349"/>
    </location>
</feature>
<dbReference type="InterPro" id="IPR027417">
    <property type="entry name" value="P-loop_NTPase"/>
</dbReference>
<evidence type="ECO:0000256" key="14">
    <source>
        <dbReference type="PROSITE-ProRule" id="PRU00283"/>
    </source>
</evidence>
<dbReference type="RefSeq" id="XP_030634913.1">
    <property type="nucleotide sequence ID" value="XM_030779053.1"/>
</dbReference>
<evidence type="ECO:0000256" key="4">
    <source>
        <dbReference type="ARBA" id="ARBA00022701"/>
    </source>
</evidence>
<dbReference type="InParanoid" id="A0A6J2VSK5"/>
<keyword evidence="6 14" id="KW-0067">ATP-binding</keyword>
<organism evidence="18 19">
    <name type="scientific">Chanos chanos</name>
    <name type="common">Milkfish</name>
    <name type="synonym">Mugil chanos</name>
    <dbReference type="NCBI Taxonomy" id="29144"/>
    <lineage>
        <taxon>Eukaryota</taxon>
        <taxon>Metazoa</taxon>
        <taxon>Chordata</taxon>
        <taxon>Craniata</taxon>
        <taxon>Vertebrata</taxon>
        <taxon>Euteleostomi</taxon>
        <taxon>Actinopterygii</taxon>
        <taxon>Neopterygii</taxon>
        <taxon>Teleostei</taxon>
        <taxon>Ostariophysi</taxon>
        <taxon>Gonorynchiformes</taxon>
        <taxon>Chanidae</taxon>
        <taxon>Chanos</taxon>
    </lineage>
</organism>
<dbReference type="GO" id="GO:0048731">
    <property type="term" value="P:system development"/>
    <property type="evidence" value="ECO:0007669"/>
    <property type="project" value="UniProtKB-ARBA"/>
</dbReference>
<dbReference type="GO" id="GO:0008017">
    <property type="term" value="F:microtubule binding"/>
    <property type="evidence" value="ECO:0007669"/>
    <property type="project" value="InterPro"/>
</dbReference>
<feature type="compositionally biased region" description="Acidic residues" evidence="16">
    <location>
        <begin position="486"/>
        <end position="496"/>
    </location>
</feature>
<dbReference type="Proteomes" id="UP000504632">
    <property type="component" value="Chromosome 7"/>
</dbReference>
<keyword evidence="4" id="KW-0493">Microtubule</keyword>
<dbReference type="SMART" id="SM00129">
    <property type="entry name" value="KISc"/>
    <property type="match status" value="1"/>
</dbReference>
<evidence type="ECO:0000256" key="16">
    <source>
        <dbReference type="SAM" id="MobiDB-lite"/>
    </source>
</evidence>
<feature type="binding site" evidence="14">
    <location>
        <begin position="105"/>
        <end position="112"/>
    </location>
    <ligand>
        <name>ATP</name>
        <dbReference type="ChEBI" id="CHEBI:30616"/>
    </ligand>
</feature>
<dbReference type="PANTHER" id="PTHR47968">
    <property type="entry name" value="CENTROMERE PROTEIN E"/>
    <property type="match status" value="1"/>
</dbReference>
<evidence type="ECO:0000256" key="12">
    <source>
        <dbReference type="ARBA" id="ARBA00055376"/>
    </source>
</evidence>
<protein>
    <recommendedName>
        <fullName evidence="13">Kinesin-like protein KIF19</fullName>
    </recommendedName>
</protein>
<evidence type="ECO:0000256" key="10">
    <source>
        <dbReference type="ARBA" id="ARBA00023212"/>
    </source>
</evidence>
<keyword evidence="8" id="KW-0969">Cilium</keyword>
<evidence type="ECO:0000256" key="15">
    <source>
        <dbReference type="SAM" id="Coils"/>
    </source>
</evidence>
<dbReference type="SUPFAM" id="SSF52540">
    <property type="entry name" value="P-loop containing nucleoside triphosphate hydrolases"/>
    <property type="match status" value="1"/>
</dbReference>
<evidence type="ECO:0000256" key="1">
    <source>
        <dbReference type="ARBA" id="ARBA00004138"/>
    </source>
</evidence>
<evidence type="ECO:0000256" key="9">
    <source>
        <dbReference type="ARBA" id="ARBA00023175"/>
    </source>
</evidence>
<feature type="coiled-coil region" evidence="15">
    <location>
        <begin position="364"/>
        <end position="391"/>
    </location>
</feature>
<feature type="compositionally biased region" description="Polar residues" evidence="16">
    <location>
        <begin position="807"/>
        <end position="823"/>
    </location>
</feature>
<dbReference type="InterPro" id="IPR027640">
    <property type="entry name" value="Kinesin-like_fam"/>
</dbReference>
<proteinExistence type="inferred from homology"/>
<evidence type="ECO:0000256" key="6">
    <source>
        <dbReference type="ARBA" id="ARBA00022840"/>
    </source>
</evidence>
<feature type="region of interest" description="Disordered" evidence="16">
    <location>
        <begin position="475"/>
        <end position="501"/>
    </location>
</feature>
<dbReference type="Gene3D" id="3.40.850.10">
    <property type="entry name" value="Kinesin motor domain"/>
    <property type="match status" value="1"/>
</dbReference>
<keyword evidence="18" id="KW-1185">Reference proteome</keyword>
<feature type="compositionally biased region" description="Basic residues" evidence="16">
    <location>
        <begin position="1035"/>
        <end position="1056"/>
    </location>
</feature>
<dbReference type="CDD" id="cd01370">
    <property type="entry name" value="KISc_KIP3_like"/>
    <property type="match status" value="1"/>
</dbReference>
<evidence type="ECO:0000256" key="5">
    <source>
        <dbReference type="ARBA" id="ARBA00022741"/>
    </source>
</evidence>
<comment type="function">
    <text evidence="12">Plus end-directed microtubule-dependent motor protein that regulates the length of motile cilia by mediating depolymerization of microtubules at ciliary tips.</text>
</comment>
<dbReference type="Pfam" id="PF00225">
    <property type="entry name" value="Kinesin"/>
    <property type="match status" value="1"/>
</dbReference>
<accession>A0A6J2VSK5</accession>
<evidence type="ECO:0000259" key="17">
    <source>
        <dbReference type="PROSITE" id="PS50067"/>
    </source>
</evidence>
<keyword evidence="9 14" id="KW-0505">Motor protein</keyword>
<feature type="compositionally biased region" description="Basic and acidic residues" evidence="16">
    <location>
        <begin position="475"/>
        <end position="485"/>
    </location>
</feature>
<dbReference type="GO" id="GO:0005929">
    <property type="term" value="C:cilium"/>
    <property type="evidence" value="ECO:0007669"/>
    <property type="project" value="UniProtKB-SubCell"/>
</dbReference>
<dbReference type="InterPro" id="IPR001752">
    <property type="entry name" value="Kinesin_motor_dom"/>
</dbReference>
<feature type="region of interest" description="Disordered" evidence="16">
    <location>
        <begin position="663"/>
        <end position="823"/>
    </location>
</feature>
<feature type="region of interest" description="Disordered" evidence="16">
    <location>
        <begin position="1033"/>
        <end position="1095"/>
    </location>
</feature>
<dbReference type="GeneID" id="115816082"/>
<sequence length="1242" mass="137340">MKDLHGESKDHQLTVALRIRPLNDAEIEEGATVVAHKVDDQMVVLMDPCEDPDDVLRANRSREKTYMFDVAFDSTSTQEEVYLATTKNLIEGVIAGYNATVFAYGPTGAGKTYTMLGLDSEPGIYIRTLNDLFRAIEAGNEDMHCSVYMSYLEIYNEMIRDLLNPSSGYLDLREDAKGEIRIAGITEFSTSNAKEIMALLTKGNKQRTQEPTAANKTSSRSHAILQVTVKQKSRVKDISEEVKVGKLFMVDLAGTERASQTQNRGKRMKEGAHINRSLLALANCINALSEKGGRGAQFVNYRDSKLTRLLKDALGGNSRTVMITHISPASSNFEESRNTLIYADKAKNITNKVKRNYLNVSYHLAQYTSIIADLRKEIERLRAKIDQQGQEQRKGEKPDIRDIQAEVQQYSRREMAVLREQLQSAFREQMEIRRSLMELENCNMELHIDTSRHLLTISDWERERARCAKRWRDAGNGEKRDRGKDEEQDSEGEEPQDVTAAREEIGPLLAEHRKTMALKGELEERLMTMKQKSSKIEELLPKHISNEEQREILTLLCKVHELELENTEIQSALLCKENALRSKDFIIQRHEHQRALCDDIIHQQKTIIEDHGLSMPEELQELYTLYMSEIRDGGIDQILTLQTLTSTTMRLKLDDIISDLDPNDLCPQTGIGRDNKKSSTSSKPSPGSSSGPEQDSDCRVFKSSSKTQTLKRFPQSPSPPSVSEAVSPDTRKEIVTDTKGISEIVARRRSRLQAKEPSPPVGVTVPAEGASNITGELSESDQNTQLPQLAEGGTGGGKESMSDHTPTKLQCDNSNTSVTETDASNTTANVTKANTFSTATFTKATAAAAAALTAAALSNAATPVSTATPSDKATPVPAANFTSVTGVALGKGAKLSVSVDGLVESLTDGTNEAKRPLPRPTGSSQSTTKRDFSRFQRPIKAESPERLSRKKRSRSFEVNGKRQKPKISPSRNRCLESISDHRLVHPSPNTTQPVLSNSPSPLKLNVTKLKQPTGHHAGGGQLQKLEIRGTPPSTIHHRHAEGRKAQTLHKQPRSVCKKGPTEVSSTSHLLQQPGNYKKLANGKSRQKGATDTSRKKEIHLKKVHLFGNFWKDLVMPPPVSAFSQCFGTSSQDVTQGARGCSTLHAGRAIFFAPDLYVVWNWQEVGHSMQEEGQLALGVPEGGGSNGEDSITPGPVLGPAWYRQEFCIRGTEALGRSVEMEQVGEIGGGLVMEGFEREKENFE</sequence>
<name>A0A6J2VSK5_CHACN</name>
<dbReference type="InterPro" id="IPR036961">
    <property type="entry name" value="Kinesin_motor_dom_sf"/>
</dbReference>
<dbReference type="OrthoDB" id="3176171at2759"/>
<dbReference type="GO" id="GO:0007018">
    <property type="term" value="P:microtubule-based movement"/>
    <property type="evidence" value="ECO:0007669"/>
    <property type="project" value="InterPro"/>
</dbReference>
<comment type="similarity">
    <text evidence="14">Belongs to the TRAFAC class myosin-kinesin ATPase superfamily. Kinesin family.</text>
</comment>
<feature type="compositionally biased region" description="Low complexity" evidence="16">
    <location>
        <begin position="678"/>
        <end position="692"/>
    </location>
</feature>
<keyword evidence="10" id="KW-0206">Cytoskeleton</keyword>
<feature type="compositionally biased region" description="Polar residues" evidence="16">
    <location>
        <begin position="771"/>
        <end position="787"/>
    </location>
</feature>
<keyword evidence="3" id="KW-0963">Cytoplasm</keyword>
<keyword evidence="5 14" id="KW-0547">Nucleotide-binding</keyword>
<dbReference type="PROSITE" id="PS50067">
    <property type="entry name" value="KINESIN_MOTOR_2"/>
    <property type="match status" value="1"/>
</dbReference>
<dbReference type="PRINTS" id="PR00380">
    <property type="entry name" value="KINESINHEAVY"/>
</dbReference>
<reference evidence="19" key="1">
    <citation type="submission" date="2025-08" db="UniProtKB">
        <authorList>
            <consortium name="RefSeq"/>
        </authorList>
    </citation>
    <scope>IDENTIFICATION</scope>
</reference>
<dbReference type="GO" id="GO:0003777">
    <property type="term" value="F:microtubule motor activity"/>
    <property type="evidence" value="ECO:0007669"/>
    <property type="project" value="InterPro"/>
</dbReference>